<dbReference type="Pfam" id="PF02129">
    <property type="entry name" value="Peptidase_S15"/>
    <property type="match status" value="1"/>
</dbReference>
<comment type="caution">
    <text evidence="3">The sequence shown here is derived from an EMBL/GenBank/DDBJ whole genome shotgun (WGS) entry which is preliminary data.</text>
</comment>
<sequence length="317" mass="34700">MFSKSTITIPSITPEWALDLWRFLPAQQSGPLPVIIMAHGFSANKRMGLTEYAEAFATEGYACIVFDYRRWGASGGKPRHSVYVSEQLDDYRTVVKYCRQQPEFDPQRVILWGSSFSGTSCPDASFVMQLTLPCRLGGHAITLASEANLNICTAIAQCPWTGIGVGPSFELPFLKTLGYAILDMLKQTIGLSPVYIPATALPGEVGILTPPGSKSGMASIVKEQSDYPNEVSASSFFELPWYQPHLSAKNINCPLLVVAMRSDNLCYIQGANKVTNEAPNATLVKLEGGHFDLYPGNVCHKEALDAQVKFLKEKVPL</sequence>
<dbReference type="EMBL" id="JANAWD010000498">
    <property type="protein sequence ID" value="KAJ3478609.1"/>
    <property type="molecule type" value="Genomic_DNA"/>
</dbReference>
<dbReference type="AlphaFoldDB" id="A0AAD5UV46"/>
<accession>A0AAD5UV46</accession>
<dbReference type="Gene3D" id="3.40.50.1820">
    <property type="entry name" value="alpha/beta hydrolase"/>
    <property type="match status" value="1"/>
</dbReference>
<dbReference type="PANTHER" id="PTHR22946">
    <property type="entry name" value="DIENELACTONE HYDROLASE DOMAIN-CONTAINING PROTEIN-RELATED"/>
    <property type="match status" value="1"/>
</dbReference>
<name>A0AAD5UV46_9APHY</name>
<dbReference type="InterPro" id="IPR000383">
    <property type="entry name" value="Xaa-Pro-like_dom"/>
</dbReference>
<evidence type="ECO:0000313" key="3">
    <source>
        <dbReference type="EMBL" id="KAJ3478609.1"/>
    </source>
</evidence>
<keyword evidence="1" id="KW-0378">Hydrolase</keyword>
<keyword evidence="4" id="KW-1185">Reference proteome</keyword>
<organism evidence="3 4">
    <name type="scientific">Meripilus lineatus</name>
    <dbReference type="NCBI Taxonomy" id="2056292"/>
    <lineage>
        <taxon>Eukaryota</taxon>
        <taxon>Fungi</taxon>
        <taxon>Dikarya</taxon>
        <taxon>Basidiomycota</taxon>
        <taxon>Agaricomycotina</taxon>
        <taxon>Agaricomycetes</taxon>
        <taxon>Polyporales</taxon>
        <taxon>Meripilaceae</taxon>
        <taxon>Meripilus</taxon>
    </lineage>
</organism>
<feature type="domain" description="Xaa-Pro dipeptidyl-peptidase-like" evidence="2">
    <location>
        <begin position="23"/>
        <end position="120"/>
    </location>
</feature>
<evidence type="ECO:0000259" key="2">
    <source>
        <dbReference type="Pfam" id="PF02129"/>
    </source>
</evidence>
<reference evidence="3" key="1">
    <citation type="submission" date="2022-07" db="EMBL/GenBank/DDBJ databases">
        <title>Genome Sequence of Physisporinus lineatus.</title>
        <authorList>
            <person name="Buettner E."/>
        </authorList>
    </citation>
    <scope>NUCLEOTIDE SEQUENCE</scope>
    <source>
        <strain evidence="3">VT162</strain>
    </source>
</reference>
<dbReference type="PANTHER" id="PTHR22946:SF9">
    <property type="entry name" value="POLYKETIDE TRANSFERASE AF380"/>
    <property type="match status" value="1"/>
</dbReference>
<dbReference type="GO" id="GO:0016788">
    <property type="term" value="F:hydrolase activity, acting on ester bonds"/>
    <property type="evidence" value="ECO:0007669"/>
    <property type="project" value="UniProtKB-ARBA"/>
</dbReference>
<dbReference type="InterPro" id="IPR029058">
    <property type="entry name" value="AB_hydrolase_fold"/>
</dbReference>
<evidence type="ECO:0000256" key="1">
    <source>
        <dbReference type="ARBA" id="ARBA00022801"/>
    </source>
</evidence>
<dbReference type="InterPro" id="IPR050261">
    <property type="entry name" value="FrsA_esterase"/>
</dbReference>
<dbReference type="Proteomes" id="UP001212997">
    <property type="component" value="Unassembled WGS sequence"/>
</dbReference>
<dbReference type="SUPFAM" id="SSF53474">
    <property type="entry name" value="alpha/beta-Hydrolases"/>
    <property type="match status" value="1"/>
</dbReference>
<gene>
    <name evidence="3" type="ORF">NLI96_g9636</name>
</gene>
<evidence type="ECO:0000313" key="4">
    <source>
        <dbReference type="Proteomes" id="UP001212997"/>
    </source>
</evidence>
<proteinExistence type="predicted"/>
<protein>
    <recommendedName>
        <fullName evidence="2">Xaa-Pro dipeptidyl-peptidase-like domain-containing protein</fullName>
    </recommendedName>
</protein>